<dbReference type="AlphaFoldDB" id="A0A0C9YG60"/>
<accession>A0A0C9YG60</accession>
<protein>
    <submittedName>
        <fullName evidence="2">Uncharacterized protein</fullName>
    </submittedName>
</protein>
<feature type="region of interest" description="Disordered" evidence="1">
    <location>
        <begin position="72"/>
        <end position="103"/>
    </location>
</feature>
<evidence type="ECO:0000313" key="3">
    <source>
        <dbReference type="Proteomes" id="UP000054018"/>
    </source>
</evidence>
<keyword evidence="3" id="KW-1185">Reference proteome</keyword>
<evidence type="ECO:0000256" key="1">
    <source>
        <dbReference type="SAM" id="MobiDB-lite"/>
    </source>
</evidence>
<reference evidence="2 3" key="1">
    <citation type="submission" date="2014-04" db="EMBL/GenBank/DDBJ databases">
        <authorList>
            <consortium name="DOE Joint Genome Institute"/>
            <person name="Kuo A."/>
            <person name="Kohler A."/>
            <person name="Costa M.D."/>
            <person name="Nagy L.G."/>
            <person name="Floudas D."/>
            <person name="Copeland A."/>
            <person name="Barry K.W."/>
            <person name="Cichocki N."/>
            <person name="Veneault-Fourrey C."/>
            <person name="LaButti K."/>
            <person name="Lindquist E.A."/>
            <person name="Lipzen A."/>
            <person name="Lundell T."/>
            <person name="Morin E."/>
            <person name="Murat C."/>
            <person name="Sun H."/>
            <person name="Tunlid A."/>
            <person name="Henrissat B."/>
            <person name="Grigoriev I.V."/>
            <person name="Hibbett D.S."/>
            <person name="Martin F."/>
            <person name="Nordberg H.P."/>
            <person name="Cantor M.N."/>
            <person name="Hua S.X."/>
        </authorList>
    </citation>
    <scope>NUCLEOTIDE SEQUENCE [LARGE SCALE GENOMIC DNA]</scope>
    <source>
        <strain evidence="2 3">441</strain>
    </source>
</reference>
<evidence type="ECO:0000313" key="2">
    <source>
        <dbReference type="EMBL" id="KIK12924.1"/>
    </source>
</evidence>
<organism evidence="2 3">
    <name type="scientific">Pisolithus microcarpus 441</name>
    <dbReference type="NCBI Taxonomy" id="765257"/>
    <lineage>
        <taxon>Eukaryota</taxon>
        <taxon>Fungi</taxon>
        <taxon>Dikarya</taxon>
        <taxon>Basidiomycota</taxon>
        <taxon>Agaricomycotina</taxon>
        <taxon>Agaricomycetes</taxon>
        <taxon>Agaricomycetidae</taxon>
        <taxon>Boletales</taxon>
        <taxon>Sclerodermatineae</taxon>
        <taxon>Pisolithaceae</taxon>
        <taxon>Pisolithus</taxon>
    </lineage>
</organism>
<name>A0A0C9YG60_9AGAM</name>
<gene>
    <name evidence="2" type="ORF">PISMIDRAFT_18365</name>
</gene>
<proteinExistence type="predicted"/>
<dbReference type="OrthoDB" id="10456229at2759"/>
<sequence length="120" mass="13035">MSKPRNNPGLPVFAAEIPQLGLFTLEKVPEDLGRGLFGLEKSHNQGPFTLGKIEKQPRKRSVLAAEIPQLGPFGLEKAPEPGESLGKVPEDVGRGPFMLEKVPSPPRKRSIYVGESLTIP</sequence>
<dbReference type="HOGENOM" id="CLU_2050555_0_0_1"/>
<dbReference type="EMBL" id="KN834035">
    <property type="protein sequence ID" value="KIK12924.1"/>
    <property type="molecule type" value="Genomic_DNA"/>
</dbReference>
<reference evidence="3" key="2">
    <citation type="submission" date="2015-01" db="EMBL/GenBank/DDBJ databases">
        <title>Evolutionary Origins and Diversification of the Mycorrhizal Mutualists.</title>
        <authorList>
            <consortium name="DOE Joint Genome Institute"/>
            <consortium name="Mycorrhizal Genomics Consortium"/>
            <person name="Kohler A."/>
            <person name="Kuo A."/>
            <person name="Nagy L.G."/>
            <person name="Floudas D."/>
            <person name="Copeland A."/>
            <person name="Barry K.W."/>
            <person name="Cichocki N."/>
            <person name="Veneault-Fourrey C."/>
            <person name="LaButti K."/>
            <person name="Lindquist E.A."/>
            <person name="Lipzen A."/>
            <person name="Lundell T."/>
            <person name="Morin E."/>
            <person name="Murat C."/>
            <person name="Riley R."/>
            <person name="Ohm R."/>
            <person name="Sun H."/>
            <person name="Tunlid A."/>
            <person name="Henrissat B."/>
            <person name="Grigoriev I.V."/>
            <person name="Hibbett D.S."/>
            <person name="Martin F."/>
        </authorList>
    </citation>
    <scope>NUCLEOTIDE SEQUENCE [LARGE SCALE GENOMIC DNA]</scope>
    <source>
        <strain evidence="3">441</strain>
    </source>
</reference>
<dbReference type="Proteomes" id="UP000054018">
    <property type="component" value="Unassembled WGS sequence"/>
</dbReference>